<organism evidence="7">
    <name type="scientific">Cyprinus carpio</name>
    <name type="common">Common carp</name>
    <dbReference type="NCBI Taxonomy" id="7962"/>
    <lineage>
        <taxon>Eukaryota</taxon>
        <taxon>Metazoa</taxon>
        <taxon>Chordata</taxon>
        <taxon>Craniata</taxon>
        <taxon>Vertebrata</taxon>
        <taxon>Euteleostomi</taxon>
        <taxon>Actinopterygii</taxon>
        <taxon>Neopterygii</taxon>
        <taxon>Teleostei</taxon>
        <taxon>Ostariophysi</taxon>
        <taxon>Cypriniformes</taxon>
        <taxon>Cyprinidae</taxon>
        <taxon>Cyprininae</taxon>
        <taxon>Cyprinus</taxon>
    </lineage>
</organism>
<name>A0A9Q9ZKD6_CYPCA</name>
<dbReference type="SMART" id="SM00607">
    <property type="entry name" value="FTP"/>
    <property type="match status" value="1"/>
</dbReference>
<reference evidence="7" key="1">
    <citation type="submission" date="2025-08" db="UniProtKB">
        <authorList>
            <consortium name="RefSeq"/>
        </authorList>
    </citation>
    <scope>IDENTIFICATION</scope>
    <source>
        <tissue evidence="7">Muscle</tissue>
    </source>
</reference>
<evidence type="ECO:0000256" key="1">
    <source>
        <dbReference type="ARBA" id="ARBA00022723"/>
    </source>
</evidence>
<evidence type="ECO:0000313" key="7">
    <source>
        <dbReference type="RefSeq" id="XP_018970233.2"/>
    </source>
</evidence>
<dbReference type="KEGG" id="ccar:109101295"/>
<feature type="compositionally biased region" description="Polar residues" evidence="4">
    <location>
        <begin position="227"/>
        <end position="236"/>
    </location>
</feature>
<dbReference type="InterPro" id="IPR051941">
    <property type="entry name" value="BG_Antigen-Binding_Lectin"/>
</dbReference>
<evidence type="ECO:0000256" key="4">
    <source>
        <dbReference type="SAM" id="MobiDB-lite"/>
    </source>
</evidence>
<dbReference type="AlphaFoldDB" id="A0A9Q9ZKD6"/>
<dbReference type="GO" id="GO:0046872">
    <property type="term" value="F:metal ion binding"/>
    <property type="evidence" value="ECO:0007669"/>
    <property type="project" value="UniProtKB-KW"/>
</dbReference>
<protein>
    <submittedName>
        <fullName evidence="7">Fucolectin-3-like</fullName>
    </submittedName>
</protein>
<proteinExistence type="predicted"/>
<feature type="chain" id="PRO_5040245550" evidence="5">
    <location>
        <begin position="26"/>
        <end position="236"/>
    </location>
</feature>
<keyword evidence="3" id="KW-1015">Disulfide bond</keyword>
<evidence type="ECO:0000256" key="2">
    <source>
        <dbReference type="ARBA" id="ARBA00022837"/>
    </source>
</evidence>
<dbReference type="InterPro" id="IPR006585">
    <property type="entry name" value="FTP1"/>
</dbReference>
<keyword evidence="5" id="KW-0732">Signal</keyword>
<keyword evidence="2" id="KW-0106">Calcium</keyword>
<dbReference type="GeneID" id="109101295"/>
<feature type="domain" description="Fucolectin tachylectin-4 pentraxin-1" evidence="6">
    <location>
        <begin position="26"/>
        <end position="175"/>
    </location>
</feature>
<keyword evidence="1" id="KW-0479">Metal-binding</keyword>
<gene>
    <name evidence="7" type="primary">LOC109101295</name>
</gene>
<dbReference type="PANTHER" id="PTHR45713">
    <property type="entry name" value="FTP DOMAIN-CONTAINING PROTEIN"/>
    <property type="match status" value="1"/>
</dbReference>
<evidence type="ECO:0000259" key="6">
    <source>
        <dbReference type="SMART" id="SM00607"/>
    </source>
</evidence>
<accession>A0A9Q9ZKD6</accession>
<evidence type="ECO:0000256" key="3">
    <source>
        <dbReference type="ARBA" id="ARBA00023157"/>
    </source>
</evidence>
<dbReference type="Pfam" id="PF22633">
    <property type="entry name" value="F5_F8_type_C_2"/>
    <property type="match status" value="1"/>
</dbReference>
<dbReference type="Proteomes" id="UP001155660">
    <property type="component" value="Chromosome B3"/>
</dbReference>
<dbReference type="OrthoDB" id="547680at2759"/>
<feature type="region of interest" description="Disordered" evidence="4">
    <location>
        <begin position="212"/>
        <end position="236"/>
    </location>
</feature>
<evidence type="ECO:0000256" key="5">
    <source>
        <dbReference type="SAM" id="SignalP"/>
    </source>
</evidence>
<sequence length="236" mass="26073">MNMRVFYKSLLSLLGFFSVQTTAETEVNVARWGTAVQSTTYYTYFYGWHAQKAVDGSSSYCSRTNTQSDPWWRLDLKNMYTVNRVTITNRICGSVNCEIWINGAVIRIGNDSSNVLGNPVCATVSSIPAGATNSFSCPGMKGRYVTVNIPGTSKILSFCEVGVYVIFPDAILPSPTLPEDIPTAFPEDVPTDLLQDGGNPYVTEILPSQDVPQASLSGRTQKEIWKQQRSSGEYQY</sequence>
<dbReference type="RefSeq" id="XP_018970233.2">
    <property type="nucleotide sequence ID" value="XM_019114688.2"/>
</dbReference>
<dbReference type="PANTHER" id="PTHR45713:SF11">
    <property type="entry name" value="FUCOLECTIN TACHYLECTIN-4 PENTRAXIN-1 DOMAIN-CONTAINING PROTEIN"/>
    <property type="match status" value="1"/>
</dbReference>
<feature type="signal peptide" evidence="5">
    <location>
        <begin position="1"/>
        <end position="25"/>
    </location>
</feature>